<feature type="binding site" evidence="8">
    <location>
        <position position="597"/>
    </location>
    <ligand>
        <name>Ca(2+)</name>
        <dbReference type="ChEBI" id="CHEBI:29108"/>
    </ligand>
</feature>
<evidence type="ECO:0000256" key="2">
    <source>
        <dbReference type="ARBA" id="ARBA00022670"/>
    </source>
</evidence>
<keyword evidence="4 8" id="KW-0378">Hydrolase</keyword>
<feature type="binding site" evidence="8">
    <location>
        <position position="615"/>
    </location>
    <ligand>
        <name>Ca(2+)</name>
        <dbReference type="ChEBI" id="CHEBI:29108"/>
    </ligand>
</feature>
<evidence type="ECO:0000256" key="8">
    <source>
        <dbReference type="PROSITE-ProRule" id="PRU01032"/>
    </source>
</evidence>
<comment type="subcellular location">
    <subcellularLocation>
        <location evidence="1">Secreted</location>
        <location evidence="1">Extracellular space</location>
    </subcellularLocation>
</comment>
<organism evidence="11 12">
    <name type="scientific">Trichoderma harzianum</name>
    <name type="common">Hypocrea lixii</name>
    <dbReference type="NCBI Taxonomy" id="5544"/>
    <lineage>
        <taxon>Eukaryota</taxon>
        <taxon>Fungi</taxon>
        <taxon>Dikarya</taxon>
        <taxon>Ascomycota</taxon>
        <taxon>Pezizomycotina</taxon>
        <taxon>Sordariomycetes</taxon>
        <taxon>Hypocreomycetidae</taxon>
        <taxon>Hypocreales</taxon>
        <taxon>Hypocreaceae</taxon>
        <taxon>Trichoderma</taxon>
    </lineage>
</organism>
<sequence>MRSTAFGLGVCNILCWAAWSNALGNFVTHEELINIPQGWTKRGRAQPGLSLLLRIGLRQQNIDHGEELLYDISNPKSSNYGKHLTPEQVVKMFAPADETVSSVISWLLQAGINKNDISLGKGKHWMTANVTVSKAEQLLKTQYYVYDDGSGRNHTACEQYHLPSDLSANAIDLIFPTIHFDAKLSLTTSVQEKKRENGSFSNKTKGHLPPGGTGLHNCANLTTLDCLYSLYAIPPSSLPATNNSYGIVEYSTDGYRPEDLDLFFSTYKPELVGQRPHLNSIDGGYPQQQQEDVYDNMEPDLDLEYAMALVYPQEVTLFQVGDMVEGASYNNFLDGIDRSYCTYDGGDDPQGDRHYPDLQPGGYNGTEACGTFKPTHVISSSWSLGEDLPPHYIIRQCHEYMKLGLQGVTVLYPSGDYGVAGLGKRCLKPDGESLTNGTYGRFLPLFPGDCPFVTTVGATQIIPGTDIAAALAEGKQPEMACEVDIYSGGGFSNIFSLPPYQAEAVSHYLTRYPPPYGADRFNTSGNSRGLPDVSANGARYNVAVDGSFQPVSGTSASTPLFGSIITLINGERLKLGKTPVGFINPVLYAYPEIFNDVTQGNNPGCGTRGFEARPGWDPVTGLGTPNYEKMLALFLDLP</sequence>
<dbReference type="InterPro" id="IPR036852">
    <property type="entry name" value="Peptidase_S8/S53_dom_sf"/>
</dbReference>
<evidence type="ECO:0000259" key="10">
    <source>
        <dbReference type="PROSITE" id="PS51695"/>
    </source>
</evidence>
<feature type="active site" description="Charge relay system" evidence="8">
    <location>
        <position position="555"/>
    </location>
</feature>
<dbReference type="InterPro" id="IPR030400">
    <property type="entry name" value="Sedolisin_dom"/>
</dbReference>
<dbReference type="GO" id="GO:0046872">
    <property type="term" value="F:metal ion binding"/>
    <property type="evidence" value="ECO:0007669"/>
    <property type="project" value="UniProtKB-UniRule"/>
</dbReference>
<evidence type="ECO:0000256" key="1">
    <source>
        <dbReference type="ARBA" id="ARBA00004239"/>
    </source>
</evidence>
<dbReference type="GO" id="GO:0004252">
    <property type="term" value="F:serine-type endopeptidase activity"/>
    <property type="evidence" value="ECO:0007669"/>
    <property type="project" value="UniProtKB-UniRule"/>
</dbReference>
<feature type="active site" description="Charge relay system" evidence="8">
    <location>
        <position position="298"/>
    </location>
</feature>
<keyword evidence="5 8" id="KW-0720">Serine protease</keyword>
<name>A0A0F9XE81_TRIHA</name>
<dbReference type="PANTHER" id="PTHR14218:SF19">
    <property type="entry name" value="SERINE PROTEASE AORO, PUTATIVE (AFU_ORTHOLOGUE AFUA_6G10250)-RELATED"/>
    <property type="match status" value="1"/>
</dbReference>
<dbReference type="Proteomes" id="UP000034112">
    <property type="component" value="Unassembled WGS sequence"/>
</dbReference>
<reference evidence="12" key="1">
    <citation type="journal article" date="2015" name="Genome Announc.">
        <title>Draft whole-genome sequence of the biocontrol agent Trichoderma harzianum T6776.</title>
        <authorList>
            <person name="Baroncelli R."/>
            <person name="Piaggeschi G."/>
            <person name="Fiorini L."/>
            <person name="Bertolini E."/>
            <person name="Zapparata A."/>
            <person name="Pe M.E."/>
            <person name="Sarrocco S."/>
            <person name="Vannacci G."/>
        </authorList>
    </citation>
    <scope>NUCLEOTIDE SEQUENCE [LARGE SCALE GENOMIC DNA]</scope>
    <source>
        <strain evidence="12">T6776</strain>
    </source>
</reference>
<evidence type="ECO:0000256" key="7">
    <source>
        <dbReference type="ARBA" id="ARBA00023145"/>
    </source>
</evidence>
<dbReference type="OrthoDB" id="409122at2759"/>
<evidence type="ECO:0000313" key="12">
    <source>
        <dbReference type="Proteomes" id="UP000034112"/>
    </source>
</evidence>
<dbReference type="SMART" id="SM00944">
    <property type="entry name" value="Pro-kuma_activ"/>
    <property type="match status" value="1"/>
</dbReference>
<dbReference type="AlphaFoldDB" id="A0A0F9XE81"/>
<dbReference type="SUPFAM" id="SSF54897">
    <property type="entry name" value="Protease propeptides/inhibitors"/>
    <property type="match status" value="1"/>
</dbReference>
<dbReference type="CDD" id="cd04056">
    <property type="entry name" value="Peptidases_S53"/>
    <property type="match status" value="1"/>
</dbReference>
<dbReference type="Gene3D" id="3.40.50.200">
    <property type="entry name" value="Peptidase S8/S53 domain"/>
    <property type="match status" value="1"/>
</dbReference>
<keyword evidence="3 8" id="KW-0479">Metal-binding</keyword>
<dbReference type="Pfam" id="PF09286">
    <property type="entry name" value="Pro-kuma_activ"/>
    <property type="match status" value="1"/>
</dbReference>
<evidence type="ECO:0000256" key="5">
    <source>
        <dbReference type="ARBA" id="ARBA00022825"/>
    </source>
</evidence>
<dbReference type="GO" id="GO:0006508">
    <property type="term" value="P:proteolysis"/>
    <property type="evidence" value="ECO:0007669"/>
    <property type="project" value="UniProtKB-KW"/>
</dbReference>
<feature type="domain" description="Peptidase S53" evidence="10">
    <location>
        <begin position="221"/>
        <end position="637"/>
    </location>
</feature>
<evidence type="ECO:0000313" key="11">
    <source>
        <dbReference type="EMBL" id="KKO98997.1"/>
    </source>
</evidence>
<keyword evidence="6 8" id="KW-0106">Calcium</keyword>
<keyword evidence="9" id="KW-0732">Signal</keyword>
<dbReference type="GO" id="GO:0008240">
    <property type="term" value="F:tripeptidyl-peptidase activity"/>
    <property type="evidence" value="ECO:0007669"/>
    <property type="project" value="TreeGrafter"/>
</dbReference>
<dbReference type="GO" id="GO:0005576">
    <property type="term" value="C:extracellular region"/>
    <property type="evidence" value="ECO:0007669"/>
    <property type="project" value="UniProtKB-SubCell"/>
</dbReference>
<evidence type="ECO:0000256" key="6">
    <source>
        <dbReference type="ARBA" id="ARBA00022837"/>
    </source>
</evidence>
<evidence type="ECO:0000256" key="4">
    <source>
        <dbReference type="ARBA" id="ARBA00022801"/>
    </source>
</evidence>
<dbReference type="PROSITE" id="PS51695">
    <property type="entry name" value="SEDOLISIN"/>
    <property type="match status" value="1"/>
</dbReference>
<comment type="caution">
    <text evidence="11">The sequence shown here is derived from an EMBL/GenBank/DDBJ whole genome shotgun (WGS) entry which is preliminary data.</text>
</comment>
<dbReference type="OMA" id="EQITPIC"/>
<gene>
    <name evidence="11" type="ORF">THAR02_08890</name>
</gene>
<dbReference type="PANTHER" id="PTHR14218">
    <property type="entry name" value="PROTEASE S8 TRIPEPTIDYL PEPTIDASE I CLN2"/>
    <property type="match status" value="1"/>
</dbReference>
<evidence type="ECO:0000256" key="9">
    <source>
        <dbReference type="SAM" id="SignalP"/>
    </source>
</evidence>
<feature type="active site" description="Charge relay system" evidence="8">
    <location>
        <position position="302"/>
    </location>
</feature>
<accession>A0A0F9XE81</accession>
<feature type="signal peptide" evidence="9">
    <location>
        <begin position="1"/>
        <end position="22"/>
    </location>
</feature>
<dbReference type="InterPro" id="IPR015366">
    <property type="entry name" value="S53_propep"/>
</dbReference>
<feature type="chain" id="PRO_5002530079" evidence="9">
    <location>
        <begin position="23"/>
        <end position="638"/>
    </location>
</feature>
<dbReference type="CDD" id="cd11377">
    <property type="entry name" value="Pro-peptidase_S53"/>
    <property type="match status" value="1"/>
</dbReference>
<evidence type="ECO:0000256" key="3">
    <source>
        <dbReference type="ARBA" id="ARBA00022723"/>
    </source>
</evidence>
<feature type="binding site" evidence="8">
    <location>
        <position position="617"/>
    </location>
    <ligand>
        <name>Ca(2+)</name>
        <dbReference type="ChEBI" id="CHEBI:29108"/>
    </ligand>
</feature>
<keyword evidence="7" id="KW-0865">Zymogen</keyword>
<feature type="binding site" evidence="8">
    <location>
        <position position="596"/>
    </location>
    <ligand>
        <name>Ca(2+)</name>
        <dbReference type="ChEBI" id="CHEBI:29108"/>
    </ligand>
</feature>
<keyword evidence="2 8" id="KW-0645">Protease</keyword>
<dbReference type="EMBL" id="JOKZ01000365">
    <property type="protein sequence ID" value="KKO98997.1"/>
    <property type="molecule type" value="Genomic_DNA"/>
</dbReference>
<proteinExistence type="predicted"/>
<dbReference type="InterPro" id="IPR050819">
    <property type="entry name" value="Tripeptidyl-peptidase_I"/>
</dbReference>
<protein>
    <submittedName>
        <fullName evidence="11">Pro-kumamolisin</fullName>
    </submittedName>
</protein>
<comment type="cofactor">
    <cofactor evidence="8">
        <name>Ca(2+)</name>
        <dbReference type="ChEBI" id="CHEBI:29108"/>
    </cofactor>
    <text evidence="8">Binds 1 Ca(2+) ion per subunit.</text>
</comment>
<dbReference type="SUPFAM" id="SSF52743">
    <property type="entry name" value="Subtilisin-like"/>
    <property type="match status" value="1"/>
</dbReference>